<evidence type="ECO:0000313" key="9">
    <source>
        <dbReference type="Proteomes" id="UP001359559"/>
    </source>
</evidence>
<dbReference type="PANTHER" id="PTHR33109">
    <property type="entry name" value="EPIDERMAL PATTERNING FACTOR-LIKE PROTEIN 4"/>
    <property type="match status" value="1"/>
</dbReference>
<evidence type="ECO:0000256" key="7">
    <source>
        <dbReference type="RuleBase" id="RU367102"/>
    </source>
</evidence>
<feature type="signal peptide" evidence="7">
    <location>
        <begin position="1"/>
        <end position="33"/>
    </location>
</feature>
<evidence type="ECO:0000256" key="1">
    <source>
        <dbReference type="ARBA" id="ARBA00004613"/>
    </source>
</evidence>
<evidence type="ECO:0000313" key="8">
    <source>
        <dbReference type="EMBL" id="KAK7311120.1"/>
    </source>
</evidence>
<evidence type="ECO:0000256" key="2">
    <source>
        <dbReference type="ARBA" id="ARBA00008127"/>
    </source>
</evidence>
<keyword evidence="4 7" id="KW-0964">Secreted</keyword>
<evidence type="ECO:0000256" key="5">
    <source>
        <dbReference type="ARBA" id="ARBA00022729"/>
    </source>
</evidence>
<evidence type="ECO:0000256" key="6">
    <source>
        <dbReference type="ARBA" id="ARBA00023157"/>
    </source>
</evidence>
<gene>
    <name evidence="8" type="ORF">RJT34_09042</name>
</gene>
<comment type="subcellular location">
    <subcellularLocation>
        <location evidence="1 7">Secreted</location>
    </subcellularLocation>
</comment>
<dbReference type="EMBL" id="JAYKXN010000002">
    <property type="protein sequence ID" value="KAK7311120.1"/>
    <property type="molecule type" value="Genomic_DNA"/>
</dbReference>
<keyword evidence="3 7" id="KW-0217">Developmental protein</keyword>
<dbReference type="PANTHER" id="PTHR33109:SF102">
    <property type="entry name" value="EPIDERMAL PATTERNING FACTOR-LIKE PROTEIN 1"/>
    <property type="match status" value="1"/>
</dbReference>
<sequence>MASLNSIQNSNTITTTILLIIVLLHHLLCPVSCFNQPQHAIPPRDLLSEEKNRIGSIPPTCHNKCNQCHPCMAVQVPTLPSHEPVHQGDLSTITSAMEGFFDIQGNRYSNYKPLSWKCHCGNHFFNP</sequence>
<reference evidence="8 9" key="1">
    <citation type="submission" date="2024-01" db="EMBL/GenBank/DDBJ databases">
        <title>The genomes of 5 underutilized Papilionoideae crops provide insights into root nodulation and disease resistance.</title>
        <authorList>
            <person name="Yuan L."/>
        </authorList>
    </citation>
    <scope>NUCLEOTIDE SEQUENCE [LARGE SCALE GENOMIC DNA]</scope>
    <source>
        <strain evidence="8">LY-2023</strain>
        <tissue evidence="8">Leaf</tissue>
    </source>
</reference>
<keyword evidence="6" id="KW-1015">Disulfide bond</keyword>
<dbReference type="InterPro" id="IPR039455">
    <property type="entry name" value="EPFL"/>
</dbReference>
<dbReference type="GO" id="GO:0005576">
    <property type="term" value="C:extracellular region"/>
    <property type="evidence" value="ECO:0007669"/>
    <property type="project" value="UniProtKB-SubCell"/>
</dbReference>
<keyword evidence="9" id="KW-1185">Reference proteome</keyword>
<evidence type="ECO:0000256" key="3">
    <source>
        <dbReference type="ARBA" id="ARBA00022473"/>
    </source>
</evidence>
<comment type="similarity">
    <text evidence="2 7">Belongs to the plant cysteine rich small secretory peptide family. Epidermal patterning factor subfamily.</text>
</comment>
<accession>A0AAN9PT38</accession>
<comment type="function">
    <text evidence="7">Controls stomatal patterning.</text>
</comment>
<dbReference type="Pfam" id="PF17181">
    <property type="entry name" value="EPF"/>
    <property type="match status" value="1"/>
</dbReference>
<dbReference type="Proteomes" id="UP001359559">
    <property type="component" value="Unassembled WGS sequence"/>
</dbReference>
<comment type="caution">
    <text evidence="8">The sequence shown here is derived from an EMBL/GenBank/DDBJ whole genome shotgun (WGS) entry which is preliminary data.</text>
</comment>
<dbReference type="AlphaFoldDB" id="A0AAN9PT38"/>
<dbReference type="GO" id="GO:0010052">
    <property type="term" value="P:guard cell differentiation"/>
    <property type="evidence" value="ECO:0007669"/>
    <property type="project" value="UniProtKB-UniRule"/>
</dbReference>
<organism evidence="8 9">
    <name type="scientific">Clitoria ternatea</name>
    <name type="common">Butterfly pea</name>
    <dbReference type="NCBI Taxonomy" id="43366"/>
    <lineage>
        <taxon>Eukaryota</taxon>
        <taxon>Viridiplantae</taxon>
        <taxon>Streptophyta</taxon>
        <taxon>Embryophyta</taxon>
        <taxon>Tracheophyta</taxon>
        <taxon>Spermatophyta</taxon>
        <taxon>Magnoliopsida</taxon>
        <taxon>eudicotyledons</taxon>
        <taxon>Gunneridae</taxon>
        <taxon>Pentapetalae</taxon>
        <taxon>rosids</taxon>
        <taxon>fabids</taxon>
        <taxon>Fabales</taxon>
        <taxon>Fabaceae</taxon>
        <taxon>Papilionoideae</taxon>
        <taxon>50 kb inversion clade</taxon>
        <taxon>NPAAA clade</taxon>
        <taxon>indigoferoid/millettioid clade</taxon>
        <taxon>Phaseoleae</taxon>
        <taxon>Clitoria</taxon>
    </lineage>
</organism>
<feature type="chain" id="PRO_5042673128" description="Epidermal patterning factor-like protein" evidence="7">
    <location>
        <begin position="34"/>
        <end position="127"/>
    </location>
</feature>
<proteinExistence type="inferred from homology"/>
<protein>
    <recommendedName>
        <fullName evidence="7">Epidermal patterning factor-like protein</fullName>
    </recommendedName>
</protein>
<name>A0AAN9PT38_CLITE</name>
<keyword evidence="5 7" id="KW-0732">Signal</keyword>
<evidence type="ECO:0000256" key="4">
    <source>
        <dbReference type="ARBA" id="ARBA00022525"/>
    </source>
</evidence>